<dbReference type="PROSITE" id="PS50878">
    <property type="entry name" value="RT_POL"/>
    <property type="match status" value="1"/>
</dbReference>
<dbReference type="CDD" id="cd01650">
    <property type="entry name" value="RT_nLTR_like"/>
    <property type="match status" value="1"/>
</dbReference>
<keyword evidence="3" id="KW-1185">Reference proteome</keyword>
<dbReference type="AlphaFoldDB" id="A0AAN7MJY6"/>
<gene>
    <name evidence="2" type="ORF">QYF61_008242</name>
</gene>
<protein>
    <recommendedName>
        <fullName evidence="1">Reverse transcriptase domain-containing protein</fullName>
    </recommendedName>
</protein>
<comment type="caution">
    <text evidence="2">The sequence shown here is derived from an EMBL/GenBank/DDBJ whole genome shotgun (WGS) entry which is preliminary data.</text>
</comment>
<accession>A0AAN7MJY6</accession>
<organism evidence="2 3">
    <name type="scientific">Mycteria americana</name>
    <name type="common">Wood stork</name>
    <dbReference type="NCBI Taxonomy" id="33587"/>
    <lineage>
        <taxon>Eukaryota</taxon>
        <taxon>Metazoa</taxon>
        <taxon>Chordata</taxon>
        <taxon>Craniata</taxon>
        <taxon>Vertebrata</taxon>
        <taxon>Euteleostomi</taxon>
        <taxon>Archelosauria</taxon>
        <taxon>Archosauria</taxon>
        <taxon>Dinosauria</taxon>
        <taxon>Saurischia</taxon>
        <taxon>Theropoda</taxon>
        <taxon>Coelurosauria</taxon>
        <taxon>Aves</taxon>
        <taxon>Neognathae</taxon>
        <taxon>Neoaves</taxon>
        <taxon>Aequornithes</taxon>
        <taxon>Ciconiiformes</taxon>
        <taxon>Ciconiidae</taxon>
        <taxon>Mycteria</taxon>
    </lineage>
</organism>
<name>A0AAN7MJY6_MYCAM</name>
<dbReference type="EMBL" id="JAUNZN010000030">
    <property type="protein sequence ID" value="KAK4807474.1"/>
    <property type="molecule type" value="Genomic_DNA"/>
</dbReference>
<dbReference type="PANTHER" id="PTHR33332">
    <property type="entry name" value="REVERSE TRANSCRIPTASE DOMAIN-CONTAINING PROTEIN"/>
    <property type="match status" value="1"/>
</dbReference>
<evidence type="ECO:0000259" key="1">
    <source>
        <dbReference type="PROSITE" id="PS50878"/>
    </source>
</evidence>
<dbReference type="Proteomes" id="UP001333110">
    <property type="component" value="Unassembled WGS sequence"/>
</dbReference>
<dbReference type="InterPro" id="IPR000477">
    <property type="entry name" value="RT_dom"/>
</dbReference>
<evidence type="ECO:0000313" key="3">
    <source>
        <dbReference type="Proteomes" id="UP001333110"/>
    </source>
</evidence>
<evidence type="ECO:0000313" key="2">
    <source>
        <dbReference type="EMBL" id="KAK4807474.1"/>
    </source>
</evidence>
<sequence>MTDLEGIQLATTRDPIQKSRALHSHTKFRFQLKFPSSAVALSFSRGAGSHRRYGDTFPGDGARPYASLGASCAAGAREGIFCSGTFELFTRGDLAKLTQPISYRCLGPSARPNLAPFVLGDLITPWNAKLRRNRKQDQLYQLNVHKSTGPDGIHPRVLKELADITVGPLSIVYQRSQESGEVPTDWKLANIIPIYKKGMREDPGNYRPVSLTSVPGKIMEIILGAIERHLKSNAIIRHSQHGFTKGKARLTNLISYNKVIHLVDEGKVVDVVVLDFSKALHTVPHSILLDKLSNCEISRFRVRWVKNWLNGRAQRATVNQATSGWRPVTSGVPQDSILGPVLFNIFINDLDSGVECTLSKFADDTKLGGAVDSRDKRPCRGI</sequence>
<dbReference type="Pfam" id="PF00078">
    <property type="entry name" value="RVT_1"/>
    <property type="match status" value="1"/>
</dbReference>
<proteinExistence type="predicted"/>
<reference evidence="2 3" key="1">
    <citation type="journal article" date="2023" name="J. Hered.">
        <title>Chromosome-level genome of the wood stork (Mycteria americana) provides insight into avian chromosome evolution.</title>
        <authorList>
            <person name="Flamio R. Jr."/>
            <person name="Ramstad K.M."/>
        </authorList>
    </citation>
    <scope>NUCLEOTIDE SEQUENCE [LARGE SCALE GENOMIC DNA]</scope>
    <source>
        <strain evidence="2">JAX WOST 10</strain>
    </source>
</reference>
<feature type="domain" description="Reverse transcriptase" evidence="1">
    <location>
        <begin position="175"/>
        <end position="382"/>
    </location>
</feature>